<dbReference type="InterPro" id="IPR014776">
    <property type="entry name" value="4pyrrole_Mease_sub2"/>
</dbReference>
<evidence type="ECO:0000259" key="9">
    <source>
        <dbReference type="Pfam" id="PF00590"/>
    </source>
</evidence>
<comment type="caution">
    <text evidence="10">The sequence shown here is derived from an EMBL/GenBank/DDBJ whole genome shotgun (WGS) entry which is preliminary data.</text>
</comment>
<dbReference type="PROSITE" id="PS00840">
    <property type="entry name" value="SUMT_2"/>
    <property type="match status" value="1"/>
</dbReference>
<dbReference type="EC" id="2.1.1.133" evidence="10"/>
<dbReference type="GO" id="GO:0032259">
    <property type="term" value="P:methylation"/>
    <property type="evidence" value="ECO:0007669"/>
    <property type="project" value="UniProtKB-KW"/>
</dbReference>
<feature type="region of interest" description="Disordered" evidence="8">
    <location>
        <begin position="1"/>
        <end position="23"/>
    </location>
</feature>
<dbReference type="SUPFAM" id="SSF53790">
    <property type="entry name" value="Tetrapyrrole methylase"/>
    <property type="match status" value="1"/>
</dbReference>
<gene>
    <name evidence="10" type="primary">cobM</name>
    <name evidence="10" type="ORF">HCX48_10670</name>
</gene>
<feature type="compositionally biased region" description="Low complexity" evidence="8">
    <location>
        <begin position="7"/>
        <end position="23"/>
    </location>
</feature>
<comment type="pathway">
    <text evidence="1">Cofactor biosynthesis; adenosylcobalamin biosynthesis.</text>
</comment>
<sequence>MTPPDTPITTAPRITAPAPEQTAAPTLPGKIWFVGAGPGDPELLTLKGRRLLEEAGAILYAGSLVNEAATRFAPAGCVIRDSKDMTLEAMNDWLIEHAQRHATVVRLQTGDPGLYGALIEMTRPLTAAGLAWAVVPGVSSAFAAAAAAGETLTLPEVTQTVILTRAGGRTPVPAGEDLAALATHRSTLCIFLSITLLHEVQAALRTAGWPEEAPILVVQKASWPGAEKIVRGTLADIKRRCQDEKIGTQAMIIASPTLGAGNWESVIRSKLYDPAFTHGHRRASASADTDTARPADPS</sequence>
<evidence type="ECO:0000256" key="2">
    <source>
        <dbReference type="ARBA" id="ARBA00005879"/>
    </source>
</evidence>
<evidence type="ECO:0000256" key="1">
    <source>
        <dbReference type="ARBA" id="ARBA00004953"/>
    </source>
</evidence>
<name>A0ABX0WIY3_9RHOO</name>
<dbReference type="InterPro" id="IPR003043">
    <property type="entry name" value="Uropor_MeTrfase_CS"/>
</dbReference>
<evidence type="ECO:0000313" key="10">
    <source>
        <dbReference type="EMBL" id="NJA89683.1"/>
    </source>
</evidence>
<dbReference type="InterPro" id="IPR050161">
    <property type="entry name" value="Siro_Cobalamin_biosynth"/>
</dbReference>
<dbReference type="PROSITE" id="PS00839">
    <property type="entry name" value="SUMT_1"/>
    <property type="match status" value="1"/>
</dbReference>
<evidence type="ECO:0000256" key="7">
    <source>
        <dbReference type="RuleBase" id="RU003960"/>
    </source>
</evidence>
<dbReference type="InterPro" id="IPR006362">
    <property type="entry name" value="Cbl_synth_CobM/CibF"/>
</dbReference>
<dbReference type="EMBL" id="JAATWB010000007">
    <property type="protein sequence ID" value="NJA89683.1"/>
    <property type="molecule type" value="Genomic_DNA"/>
</dbReference>
<dbReference type="Gene3D" id="3.30.950.10">
    <property type="entry name" value="Methyltransferase, Cobalt-precorrin-4 Transmethylase, Domain 2"/>
    <property type="match status" value="1"/>
</dbReference>
<dbReference type="InterPro" id="IPR035996">
    <property type="entry name" value="4pyrrol_Methylase_sf"/>
</dbReference>
<evidence type="ECO:0000256" key="4">
    <source>
        <dbReference type="ARBA" id="ARBA00022603"/>
    </source>
</evidence>
<organism evidence="10 11">
    <name type="scientific">Rhodocyclus gracilis</name>
    <dbReference type="NCBI Taxonomy" id="2929842"/>
    <lineage>
        <taxon>Bacteria</taxon>
        <taxon>Pseudomonadati</taxon>
        <taxon>Pseudomonadota</taxon>
        <taxon>Betaproteobacteria</taxon>
        <taxon>Rhodocyclales</taxon>
        <taxon>Rhodocyclaceae</taxon>
        <taxon>Rhodocyclus</taxon>
    </lineage>
</organism>
<dbReference type="Pfam" id="PF00590">
    <property type="entry name" value="TP_methylase"/>
    <property type="match status" value="1"/>
</dbReference>
<keyword evidence="3" id="KW-0169">Cobalamin biosynthesis</keyword>
<keyword evidence="11" id="KW-1185">Reference proteome</keyword>
<protein>
    <submittedName>
        <fullName evidence="10">Precorrin-4 C(11)-methyltransferase</fullName>
        <ecNumber evidence="10">2.1.1.133</ecNumber>
    </submittedName>
</protein>
<feature type="domain" description="Tetrapyrrole methylase" evidence="9">
    <location>
        <begin position="30"/>
        <end position="237"/>
    </location>
</feature>
<keyword evidence="4 7" id="KW-0489">Methyltransferase</keyword>
<dbReference type="PANTHER" id="PTHR45790">
    <property type="entry name" value="SIROHEME SYNTHASE-RELATED"/>
    <property type="match status" value="1"/>
</dbReference>
<dbReference type="NCBIfam" id="TIGR01465">
    <property type="entry name" value="cobM_cbiF"/>
    <property type="match status" value="1"/>
</dbReference>
<proteinExistence type="inferred from homology"/>
<evidence type="ECO:0000256" key="6">
    <source>
        <dbReference type="ARBA" id="ARBA00022691"/>
    </source>
</evidence>
<dbReference type="CDD" id="cd11641">
    <property type="entry name" value="Precorrin-4_C11-MT"/>
    <property type="match status" value="1"/>
</dbReference>
<keyword evidence="6" id="KW-0949">S-adenosyl-L-methionine</keyword>
<dbReference type="InterPro" id="IPR014777">
    <property type="entry name" value="4pyrrole_Mease_sub1"/>
</dbReference>
<dbReference type="Gene3D" id="3.40.1010.10">
    <property type="entry name" value="Cobalt-precorrin-4 Transmethylase, Domain 1"/>
    <property type="match status" value="1"/>
</dbReference>
<reference evidence="11" key="1">
    <citation type="submission" date="2020-03" db="EMBL/GenBank/DDBJ databases">
        <title>Whole-genome sequence of the purple nonsulfur bacterium Rhodocyclus tenuis DSM112.</title>
        <authorList>
            <person name="Kyndt J.A."/>
            <person name="Meyer T.E."/>
        </authorList>
    </citation>
    <scope>NUCLEOTIDE SEQUENCE [LARGE SCALE GENOMIC DNA]</scope>
    <source>
        <strain evidence="11">DSM 112</strain>
    </source>
</reference>
<evidence type="ECO:0000256" key="8">
    <source>
        <dbReference type="SAM" id="MobiDB-lite"/>
    </source>
</evidence>
<dbReference type="Proteomes" id="UP000720344">
    <property type="component" value="Unassembled WGS sequence"/>
</dbReference>
<accession>A0ABX0WIY3</accession>
<dbReference type="PANTHER" id="PTHR45790:SF4">
    <property type="entry name" value="COBALT-PRECORRIN-4 C(11)-METHYLTRANSFERASE"/>
    <property type="match status" value="1"/>
</dbReference>
<dbReference type="InterPro" id="IPR000878">
    <property type="entry name" value="4pyrrol_Mease"/>
</dbReference>
<keyword evidence="5 7" id="KW-0808">Transferase</keyword>
<evidence type="ECO:0000256" key="5">
    <source>
        <dbReference type="ARBA" id="ARBA00022679"/>
    </source>
</evidence>
<dbReference type="GO" id="GO:0046026">
    <property type="term" value="F:precorrin-4 C11-methyltransferase activity"/>
    <property type="evidence" value="ECO:0007669"/>
    <property type="project" value="UniProtKB-EC"/>
</dbReference>
<evidence type="ECO:0000256" key="3">
    <source>
        <dbReference type="ARBA" id="ARBA00022573"/>
    </source>
</evidence>
<evidence type="ECO:0000313" key="11">
    <source>
        <dbReference type="Proteomes" id="UP000720344"/>
    </source>
</evidence>
<comment type="similarity">
    <text evidence="2 7">Belongs to the precorrin methyltransferase family.</text>
</comment>